<dbReference type="EMBL" id="REGN01001754">
    <property type="protein sequence ID" value="RNA32751.1"/>
    <property type="molecule type" value="Genomic_DNA"/>
</dbReference>
<dbReference type="PANTHER" id="PTHR10844">
    <property type="entry name" value="CAVEOLIN"/>
    <property type="match status" value="1"/>
</dbReference>
<dbReference type="InterPro" id="IPR001612">
    <property type="entry name" value="Caveolin"/>
</dbReference>
<protein>
    <recommendedName>
        <fullName evidence="6">Caveolin</fullName>
    </recommendedName>
</protein>
<evidence type="ECO:0000256" key="2">
    <source>
        <dbReference type="ARBA" id="ARBA00010988"/>
    </source>
</evidence>
<evidence type="ECO:0000256" key="7">
    <source>
        <dbReference type="SAM" id="Phobius"/>
    </source>
</evidence>
<keyword evidence="7" id="KW-1133">Transmembrane helix</keyword>
<comment type="function">
    <text evidence="6">May act as a scaffolding protein within caveolar membranes. Interacts directly with G-protein alpha subunits and can functionally regulate their activity.</text>
</comment>
<dbReference type="Pfam" id="PF01146">
    <property type="entry name" value="Caveolin"/>
    <property type="match status" value="1"/>
</dbReference>
<dbReference type="AlphaFoldDB" id="A0A3M7SAF6"/>
<evidence type="ECO:0000256" key="4">
    <source>
        <dbReference type="ARBA" id="ARBA00023034"/>
    </source>
</evidence>
<name>A0A3M7SAF6_BRAPC</name>
<dbReference type="OrthoDB" id="5917823at2759"/>
<dbReference type="GO" id="GO:0060090">
    <property type="term" value="F:molecular adaptor activity"/>
    <property type="evidence" value="ECO:0007669"/>
    <property type="project" value="TreeGrafter"/>
</dbReference>
<evidence type="ECO:0000313" key="8">
    <source>
        <dbReference type="EMBL" id="RNA32751.1"/>
    </source>
</evidence>
<comment type="subcellular location">
    <subcellularLocation>
        <location evidence="1 6">Cell membrane</location>
        <topology evidence="1 6">Peripheral membrane protein</topology>
    </subcellularLocation>
    <subcellularLocation>
        <location evidence="6">Golgi apparatus membrane</location>
        <topology evidence="6">Peripheral membrane protein</topology>
    </subcellularLocation>
    <subcellularLocation>
        <location evidence="6">Membrane</location>
        <location evidence="6">Caveola</location>
        <topology evidence="6">Peripheral membrane protein</topology>
    </subcellularLocation>
</comment>
<feature type="transmembrane region" description="Helical" evidence="7">
    <location>
        <begin position="56"/>
        <end position="81"/>
    </location>
</feature>
<dbReference type="STRING" id="10195.A0A3M7SAF6"/>
<evidence type="ECO:0000256" key="5">
    <source>
        <dbReference type="ARBA" id="ARBA00023136"/>
    </source>
</evidence>
<dbReference type="GO" id="GO:0070836">
    <property type="term" value="P:caveola assembly"/>
    <property type="evidence" value="ECO:0007669"/>
    <property type="project" value="InterPro"/>
</dbReference>
<dbReference type="GO" id="GO:0000139">
    <property type="term" value="C:Golgi membrane"/>
    <property type="evidence" value="ECO:0007669"/>
    <property type="project" value="UniProtKB-SubCell"/>
</dbReference>
<evidence type="ECO:0000313" key="9">
    <source>
        <dbReference type="Proteomes" id="UP000276133"/>
    </source>
</evidence>
<sequence length="176" mass="20400">MSRFDLIERDPKKINNFVQIFFSDVVAEPEFTRSEDTLWSASIELFKCSKNSVYKLFSAVFSIVWSLFCGCCLGLSAFYNVWLWMPCIKYQSFLLRFFKKLNSILLAVCLAPITSVLGLYLSKIGSGSEDDRTPRRFSIQLERIFLPERNSTNLSSKSSTQTKAEFLRNEQENFFN</sequence>
<dbReference type="Proteomes" id="UP000276133">
    <property type="component" value="Unassembled WGS sequence"/>
</dbReference>
<proteinExistence type="inferred from homology"/>
<keyword evidence="3 6" id="KW-1003">Cell membrane</keyword>
<organism evidence="8 9">
    <name type="scientific">Brachionus plicatilis</name>
    <name type="common">Marine rotifer</name>
    <name type="synonym">Brachionus muelleri</name>
    <dbReference type="NCBI Taxonomy" id="10195"/>
    <lineage>
        <taxon>Eukaryota</taxon>
        <taxon>Metazoa</taxon>
        <taxon>Spiralia</taxon>
        <taxon>Gnathifera</taxon>
        <taxon>Rotifera</taxon>
        <taxon>Eurotatoria</taxon>
        <taxon>Monogononta</taxon>
        <taxon>Pseudotrocha</taxon>
        <taxon>Ploima</taxon>
        <taxon>Brachionidae</taxon>
        <taxon>Brachionus</taxon>
    </lineage>
</organism>
<feature type="transmembrane region" description="Helical" evidence="7">
    <location>
        <begin position="101"/>
        <end position="122"/>
    </location>
</feature>
<evidence type="ECO:0000256" key="3">
    <source>
        <dbReference type="ARBA" id="ARBA00022475"/>
    </source>
</evidence>
<dbReference type="PANTHER" id="PTHR10844:SF19">
    <property type="entry name" value="CAVEOLIN-2"/>
    <property type="match status" value="1"/>
</dbReference>
<keyword evidence="7" id="KW-0812">Transmembrane</keyword>
<comment type="similarity">
    <text evidence="2 6">Belongs to the caveolin family.</text>
</comment>
<keyword evidence="9" id="KW-1185">Reference proteome</keyword>
<keyword evidence="4 6" id="KW-0333">Golgi apparatus</keyword>
<evidence type="ECO:0000256" key="1">
    <source>
        <dbReference type="ARBA" id="ARBA00004202"/>
    </source>
</evidence>
<evidence type="ECO:0000256" key="6">
    <source>
        <dbReference type="RuleBase" id="RU000680"/>
    </source>
</evidence>
<keyword evidence="5 6" id="KW-0472">Membrane</keyword>
<reference evidence="8 9" key="1">
    <citation type="journal article" date="2018" name="Sci. Rep.">
        <title>Genomic signatures of local adaptation to the degree of environmental predictability in rotifers.</title>
        <authorList>
            <person name="Franch-Gras L."/>
            <person name="Hahn C."/>
            <person name="Garcia-Roger E.M."/>
            <person name="Carmona M.J."/>
            <person name="Serra M."/>
            <person name="Gomez A."/>
        </authorList>
    </citation>
    <scope>NUCLEOTIDE SEQUENCE [LARGE SCALE GENOMIC DNA]</scope>
    <source>
        <strain evidence="8">HYR1</strain>
    </source>
</reference>
<comment type="caution">
    <text evidence="8">The sequence shown here is derived from an EMBL/GenBank/DDBJ whole genome shotgun (WGS) entry which is preliminary data.</text>
</comment>
<dbReference type="GO" id="GO:0005901">
    <property type="term" value="C:caveola"/>
    <property type="evidence" value="ECO:0007669"/>
    <property type="project" value="UniProtKB-SubCell"/>
</dbReference>
<gene>
    <name evidence="8" type="ORF">BpHYR1_035532</name>
</gene>
<accession>A0A3M7SAF6</accession>